<organism evidence="3 4">
    <name type="scientific">Amylibacter marinus</name>
    <dbReference type="NCBI Taxonomy" id="1475483"/>
    <lineage>
        <taxon>Bacteria</taxon>
        <taxon>Pseudomonadati</taxon>
        <taxon>Pseudomonadota</taxon>
        <taxon>Alphaproteobacteria</taxon>
        <taxon>Rhodobacterales</taxon>
        <taxon>Paracoccaceae</taxon>
        <taxon>Amylibacter</taxon>
    </lineage>
</organism>
<comment type="subunit">
    <text evidence="1">Component of the lipopolysaccharide transport and assembly complex.</text>
</comment>
<keyword evidence="1" id="KW-0998">Cell outer membrane</keyword>
<dbReference type="EMBL" id="BSNN01000002">
    <property type="protein sequence ID" value="GLQ34128.1"/>
    <property type="molecule type" value="Genomic_DNA"/>
</dbReference>
<comment type="caution">
    <text evidence="3">The sequence shown here is derived from an EMBL/GenBank/DDBJ whole genome shotgun (WGS) entry which is preliminary data.</text>
</comment>
<feature type="chain" id="PRO_5044932115" description="LPS-assembly protein LptD" evidence="1">
    <location>
        <begin position="22"/>
        <end position="710"/>
    </location>
</feature>
<dbReference type="InterPro" id="IPR007543">
    <property type="entry name" value="LptD_C"/>
</dbReference>
<comment type="function">
    <text evidence="1">Involved in the assembly of lipopolysaccharide (LPS) at the surface of the outer membrane.</text>
</comment>
<dbReference type="PANTHER" id="PTHR30189">
    <property type="entry name" value="LPS-ASSEMBLY PROTEIN"/>
    <property type="match status" value="1"/>
</dbReference>
<keyword evidence="1" id="KW-0732">Signal</keyword>
<dbReference type="RefSeq" id="WP_284375715.1">
    <property type="nucleotide sequence ID" value="NZ_BSNN01000002.1"/>
</dbReference>
<evidence type="ECO:0000259" key="2">
    <source>
        <dbReference type="Pfam" id="PF04453"/>
    </source>
</evidence>
<dbReference type="InterPro" id="IPR020889">
    <property type="entry name" value="LipoPS_assembly_LptD"/>
</dbReference>
<name>A0ABQ5VSC3_9RHOB</name>
<gene>
    <name evidence="1 3" type="primary">lptD</name>
    <name evidence="3" type="ORF">GCM10007939_04110</name>
</gene>
<comment type="subcellular location">
    <subcellularLocation>
        <location evidence="1">Cell outer membrane</location>
    </subcellularLocation>
</comment>
<dbReference type="HAMAP" id="MF_01411">
    <property type="entry name" value="LPS_assembly_LptD"/>
    <property type="match status" value="1"/>
</dbReference>
<dbReference type="PANTHER" id="PTHR30189:SF1">
    <property type="entry name" value="LPS-ASSEMBLY PROTEIN LPTD"/>
    <property type="match status" value="1"/>
</dbReference>
<evidence type="ECO:0000313" key="4">
    <source>
        <dbReference type="Proteomes" id="UP001156694"/>
    </source>
</evidence>
<feature type="signal peptide" evidence="1">
    <location>
        <begin position="1"/>
        <end position="21"/>
    </location>
</feature>
<dbReference type="InterPro" id="IPR050218">
    <property type="entry name" value="LptD"/>
</dbReference>
<comment type="similarity">
    <text evidence="1">Belongs to the LptD family.</text>
</comment>
<feature type="domain" description="LptD C-terminal" evidence="2">
    <location>
        <begin position="276"/>
        <end position="637"/>
    </location>
</feature>
<proteinExistence type="inferred from homology"/>
<dbReference type="Proteomes" id="UP001156694">
    <property type="component" value="Unassembled WGS sequence"/>
</dbReference>
<keyword evidence="4" id="KW-1185">Reference proteome</keyword>
<protein>
    <recommendedName>
        <fullName evidence="1">LPS-assembly protein LptD</fullName>
    </recommendedName>
</protein>
<evidence type="ECO:0000313" key="3">
    <source>
        <dbReference type="EMBL" id="GLQ34128.1"/>
    </source>
</evidence>
<reference evidence="4" key="1">
    <citation type="journal article" date="2019" name="Int. J. Syst. Evol. Microbiol.">
        <title>The Global Catalogue of Microorganisms (GCM) 10K type strain sequencing project: providing services to taxonomists for standard genome sequencing and annotation.</title>
        <authorList>
            <consortium name="The Broad Institute Genomics Platform"/>
            <consortium name="The Broad Institute Genome Sequencing Center for Infectious Disease"/>
            <person name="Wu L."/>
            <person name="Ma J."/>
        </authorList>
    </citation>
    <scope>NUCLEOTIDE SEQUENCE [LARGE SCALE GENOMIC DNA]</scope>
    <source>
        <strain evidence="4">NBRC 110140</strain>
    </source>
</reference>
<keyword evidence="1" id="KW-0472">Membrane</keyword>
<sequence length="710" mass="79321" precursor="true">MARIFIVVSIFIGCFTGAVSAQERTPVASLIADTIRFDGASTRLVARGNVEVFYDRLVLQTEEIIYDQRANRILVPGEFTLREGDDFVVHAAGAELDSKLQAGLISTARVVISQQLQIAAQEVHRADPQFTTLNRVVASTCHVCDKGDVPFWQIRAARVIHDTDGQRLYFEKARLDFLGVPIFYTPRLSIPEPGVARASGFLVPRFTSGTTIGASVKIPYYWAISPHSDATITPFVTSKGSAIIEGEYRRRVQNGAYEMRGALALRDRLSQEDYNGYFQSEGRFDLRNDYQLDFAISLSSEFDTLNEDGFLDNYGYSNDDRLTNFIQITKTTRTGFFYVGSSFTQSLRAVEIDTDIPVVLPEIHYTQSYVDPIFNGKANLTLHSVSLLRNLENSYTRIGARGDWRKEWHTGQGLVLGAAGQLNANLYYGDGSSDFSALPILRAEIRYPLKKATKNATHVIEPIAQLIWAPDDPWGSANQDRSTSDSTTAEFEETNLFSINRFPGFDESEAGVRANIGMRYLRYAPSGWEMNVTLGRVIRAKNLNQFDTSTSTGLDATNSDFVGALSFSYSDQFQFLTRMLADDDFNVSKNETSIVFDGDRFDFAASYVWLDQYTVLGQPNRQHEASLSAAYMASDNWQWTADWRHNLGTGTPIEGDLGLVYQNECAEVRFSLSLQYDADGNIERDYGLQIAFSGLGSRNKNTKSAHRCGV</sequence>
<evidence type="ECO:0000256" key="1">
    <source>
        <dbReference type="HAMAP-Rule" id="MF_01411"/>
    </source>
</evidence>
<accession>A0ABQ5VSC3</accession>
<dbReference type="Pfam" id="PF04453">
    <property type="entry name" value="LptD"/>
    <property type="match status" value="1"/>
</dbReference>
<comment type="caution">
    <text evidence="1">Lacks conserved residue(s) required for the propagation of feature annotation.</text>
</comment>